<proteinExistence type="predicted"/>
<dbReference type="AlphaFoldDB" id="A0A0C3AA98"/>
<gene>
    <name evidence="2" type="ORF">SCLCIDRAFT_1206801</name>
</gene>
<reference evidence="2 3" key="1">
    <citation type="submission" date="2014-04" db="EMBL/GenBank/DDBJ databases">
        <authorList>
            <consortium name="DOE Joint Genome Institute"/>
            <person name="Kuo A."/>
            <person name="Kohler A."/>
            <person name="Nagy L.G."/>
            <person name="Floudas D."/>
            <person name="Copeland A."/>
            <person name="Barry K.W."/>
            <person name="Cichocki N."/>
            <person name="Veneault-Fourrey C."/>
            <person name="LaButti K."/>
            <person name="Lindquist E.A."/>
            <person name="Lipzen A."/>
            <person name="Lundell T."/>
            <person name="Morin E."/>
            <person name="Murat C."/>
            <person name="Sun H."/>
            <person name="Tunlid A."/>
            <person name="Henrissat B."/>
            <person name="Grigoriev I.V."/>
            <person name="Hibbett D.S."/>
            <person name="Martin F."/>
            <person name="Nordberg H.P."/>
            <person name="Cantor M.N."/>
            <person name="Hua S.X."/>
        </authorList>
    </citation>
    <scope>NUCLEOTIDE SEQUENCE [LARGE SCALE GENOMIC DNA]</scope>
    <source>
        <strain evidence="2 3">Foug A</strain>
    </source>
</reference>
<keyword evidence="3" id="KW-1185">Reference proteome</keyword>
<feature type="compositionally biased region" description="Polar residues" evidence="1">
    <location>
        <begin position="32"/>
        <end position="42"/>
    </location>
</feature>
<evidence type="ECO:0000313" key="2">
    <source>
        <dbReference type="EMBL" id="KIM70663.1"/>
    </source>
</evidence>
<name>A0A0C3AA98_9AGAM</name>
<sequence>MLIELSGSSSSGKSPETDRLESSGVHLIVGSQVASDQDSTPMRSHLVEPPTKHAFGRRY</sequence>
<protein>
    <submittedName>
        <fullName evidence="2">Uncharacterized protein</fullName>
    </submittedName>
</protein>
<organism evidence="2 3">
    <name type="scientific">Scleroderma citrinum Foug A</name>
    <dbReference type="NCBI Taxonomy" id="1036808"/>
    <lineage>
        <taxon>Eukaryota</taxon>
        <taxon>Fungi</taxon>
        <taxon>Dikarya</taxon>
        <taxon>Basidiomycota</taxon>
        <taxon>Agaricomycotina</taxon>
        <taxon>Agaricomycetes</taxon>
        <taxon>Agaricomycetidae</taxon>
        <taxon>Boletales</taxon>
        <taxon>Sclerodermatineae</taxon>
        <taxon>Sclerodermataceae</taxon>
        <taxon>Scleroderma</taxon>
    </lineage>
</organism>
<feature type="compositionally biased region" description="Low complexity" evidence="1">
    <location>
        <begin position="1"/>
        <end position="14"/>
    </location>
</feature>
<dbReference type="Proteomes" id="UP000053989">
    <property type="component" value="Unassembled WGS sequence"/>
</dbReference>
<dbReference type="EMBL" id="KN822004">
    <property type="protein sequence ID" value="KIM70663.1"/>
    <property type="molecule type" value="Genomic_DNA"/>
</dbReference>
<feature type="region of interest" description="Disordered" evidence="1">
    <location>
        <begin position="1"/>
        <end position="59"/>
    </location>
</feature>
<evidence type="ECO:0000313" key="3">
    <source>
        <dbReference type="Proteomes" id="UP000053989"/>
    </source>
</evidence>
<dbReference type="HOGENOM" id="CLU_2962176_0_0_1"/>
<dbReference type="InParanoid" id="A0A0C3AA98"/>
<accession>A0A0C3AA98</accession>
<evidence type="ECO:0000256" key="1">
    <source>
        <dbReference type="SAM" id="MobiDB-lite"/>
    </source>
</evidence>
<reference evidence="3" key="2">
    <citation type="submission" date="2015-01" db="EMBL/GenBank/DDBJ databases">
        <title>Evolutionary Origins and Diversification of the Mycorrhizal Mutualists.</title>
        <authorList>
            <consortium name="DOE Joint Genome Institute"/>
            <consortium name="Mycorrhizal Genomics Consortium"/>
            <person name="Kohler A."/>
            <person name="Kuo A."/>
            <person name="Nagy L.G."/>
            <person name="Floudas D."/>
            <person name="Copeland A."/>
            <person name="Barry K.W."/>
            <person name="Cichocki N."/>
            <person name="Veneault-Fourrey C."/>
            <person name="LaButti K."/>
            <person name="Lindquist E.A."/>
            <person name="Lipzen A."/>
            <person name="Lundell T."/>
            <person name="Morin E."/>
            <person name="Murat C."/>
            <person name="Riley R."/>
            <person name="Ohm R."/>
            <person name="Sun H."/>
            <person name="Tunlid A."/>
            <person name="Henrissat B."/>
            <person name="Grigoriev I.V."/>
            <person name="Hibbett D.S."/>
            <person name="Martin F."/>
        </authorList>
    </citation>
    <scope>NUCLEOTIDE SEQUENCE [LARGE SCALE GENOMIC DNA]</scope>
    <source>
        <strain evidence="3">Foug A</strain>
    </source>
</reference>